<dbReference type="RefSeq" id="WP_285934548.1">
    <property type="nucleotide sequence ID" value="NZ_JASTZU010000063.1"/>
</dbReference>
<evidence type="ECO:0000256" key="1">
    <source>
        <dbReference type="SAM" id="SignalP"/>
    </source>
</evidence>
<name>A0ABT7LBK9_9BACI</name>
<reference evidence="2 3" key="1">
    <citation type="submission" date="2023-06" db="EMBL/GenBank/DDBJ databases">
        <title>Aquibacillus rhizosphaerae LR5S19.</title>
        <authorList>
            <person name="Sun J.-Q."/>
        </authorList>
    </citation>
    <scope>NUCLEOTIDE SEQUENCE [LARGE SCALE GENOMIC DNA]</scope>
    <source>
        <strain evidence="2 3">LR5S19</strain>
    </source>
</reference>
<protein>
    <submittedName>
        <fullName evidence="2">Uncharacterized protein</fullName>
    </submittedName>
</protein>
<accession>A0ABT7LBK9</accession>
<gene>
    <name evidence="2" type="ORF">QQS35_22725</name>
</gene>
<dbReference type="EMBL" id="JASTZU010000063">
    <property type="protein sequence ID" value="MDL4843253.1"/>
    <property type="molecule type" value="Genomic_DNA"/>
</dbReference>
<dbReference type="Proteomes" id="UP001235343">
    <property type="component" value="Unassembled WGS sequence"/>
</dbReference>
<keyword evidence="3" id="KW-1185">Reference proteome</keyword>
<sequence>MKSKLILMLLMTVLVLSACGKEEQGESMTLLDQENSEIAFPQDKPTLFFFITTYT</sequence>
<comment type="caution">
    <text evidence="2">The sequence shown here is derived from an EMBL/GenBank/DDBJ whole genome shotgun (WGS) entry which is preliminary data.</text>
</comment>
<dbReference type="PROSITE" id="PS51257">
    <property type="entry name" value="PROKAR_LIPOPROTEIN"/>
    <property type="match status" value="1"/>
</dbReference>
<evidence type="ECO:0000313" key="3">
    <source>
        <dbReference type="Proteomes" id="UP001235343"/>
    </source>
</evidence>
<proteinExistence type="predicted"/>
<feature type="signal peptide" evidence="1">
    <location>
        <begin position="1"/>
        <end position="20"/>
    </location>
</feature>
<keyword evidence="1" id="KW-0732">Signal</keyword>
<feature type="chain" id="PRO_5047217235" evidence="1">
    <location>
        <begin position="21"/>
        <end position="55"/>
    </location>
</feature>
<evidence type="ECO:0000313" key="2">
    <source>
        <dbReference type="EMBL" id="MDL4843253.1"/>
    </source>
</evidence>
<organism evidence="2 3">
    <name type="scientific">Aquibacillus rhizosphaerae</name>
    <dbReference type="NCBI Taxonomy" id="3051431"/>
    <lineage>
        <taxon>Bacteria</taxon>
        <taxon>Bacillati</taxon>
        <taxon>Bacillota</taxon>
        <taxon>Bacilli</taxon>
        <taxon>Bacillales</taxon>
        <taxon>Bacillaceae</taxon>
        <taxon>Aquibacillus</taxon>
    </lineage>
</organism>